<accession>A0A564SCQ2</accession>
<dbReference type="RefSeq" id="WP_126428969.1">
    <property type="nucleotide sequence ID" value="NZ_CABHNJ010000003.1"/>
</dbReference>
<feature type="compositionally biased region" description="Polar residues" evidence="1">
    <location>
        <begin position="111"/>
        <end position="127"/>
    </location>
</feature>
<sequence length="207" mass="21832">MKKTIKIVTSLLAAVLVILLAFVLLKGCGSSKVDKSGFYSKDTKTSKMSSSSSKSLTKSSSKKSSSSSSSTQVDSSTEAKSSEASVASSAASSATTTAPKQAQAQTPSQPVPSQGNSANQAGTTTSESDPKTGYGGWEATSGTLTLTQDTPVYTEPNKDGGVAYVQPQGDIQWDKYIFANGDNWYSFVQKNRDQEVRFYIAYSDVGH</sequence>
<name>A0A3S5E134_STRVE</name>
<proteinExistence type="predicted"/>
<feature type="compositionally biased region" description="Low complexity" evidence="1">
    <location>
        <begin position="46"/>
        <end position="108"/>
    </location>
</feature>
<accession>A0A3S5E134</accession>
<dbReference type="EMBL" id="CABHNJ010000003">
    <property type="protein sequence ID" value="VUW92518.1"/>
    <property type="molecule type" value="Genomic_DNA"/>
</dbReference>
<protein>
    <submittedName>
        <fullName evidence="2">Uncharacterized protein</fullName>
    </submittedName>
</protein>
<dbReference type="AlphaFoldDB" id="A0A3S5E134"/>
<evidence type="ECO:0000313" key="2">
    <source>
        <dbReference type="EMBL" id="VUW92518.1"/>
    </source>
</evidence>
<evidence type="ECO:0000313" key="3">
    <source>
        <dbReference type="Proteomes" id="UP000380217"/>
    </source>
</evidence>
<organism evidence="2 3">
    <name type="scientific">Streptococcus vestibularis</name>
    <dbReference type="NCBI Taxonomy" id="1343"/>
    <lineage>
        <taxon>Bacteria</taxon>
        <taxon>Bacillati</taxon>
        <taxon>Bacillota</taxon>
        <taxon>Bacilli</taxon>
        <taxon>Lactobacillales</taxon>
        <taxon>Streptococcaceae</taxon>
        <taxon>Streptococcus</taxon>
    </lineage>
</organism>
<feature type="region of interest" description="Disordered" evidence="1">
    <location>
        <begin position="39"/>
        <end position="142"/>
    </location>
</feature>
<dbReference type="GeneID" id="61564268"/>
<gene>
    <name evidence="2" type="ORF">SSSS39_00524</name>
</gene>
<reference evidence="2 3" key="1">
    <citation type="submission" date="2019-07" db="EMBL/GenBank/DDBJ databases">
        <authorList>
            <person name="Hibberd C M."/>
            <person name="Gehrig L. J."/>
            <person name="Chang H.-W."/>
            <person name="Venkatesh S."/>
        </authorList>
    </citation>
    <scope>NUCLEOTIDE SEQUENCE [LARGE SCALE GENOMIC DNA]</scope>
    <source>
        <strain evidence="2">Streptococcus_salivarius_SS_Bg39</strain>
    </source>
</reference>
<evidence type="ECO:0000256" key="1">
    <source>
        <dbReference type="SAM" id="MobiDB-lite"/>
    </source>
</evidence>
<dbReference type="Proteomes" id="UP000380217">
    <property type="component" value="Unassembled WGS sequence"/>
</dbReference>